<dbReference type="NCBIfam" id="TIGR01844">
    <property type="entry name" value="type_I_sec_TolC"/>
    <property type="match status" value="1"/>
</dbReference>
<evidence type="ECO:0000313" key="11">
    <source>
        <dbReference type="Proteomes" id="UP000199118"/>
    </source>
</evidence>
<dbReference type="SUPFAM" id="SSF56954">
    <property type="entry name" value="Outer membrane efflux proteins (OEP)"/>
    <property type="match status" value="1"/>
</dbReference>
<evidence type="ECO:0000256" key="1">
    <source>
        <dbReference type="ARBA" id="ARBA00004442"/>
    </source>
</evidence>
<evidence type="ECO:0000256" key="2">
    <source>
        <dbReference type="ARBA" id="ARBA00007613"/>
    </source>
</evidence>
<evidence type="ECO:0000256" key="8">
    <source>
        <dbReference type="SAM" id="MobiDB-lite"/>
    </source>
</evidence>
<dbReference type="PANTHER" id="PTHR30026:SF22">
    <property type="entry name" value="OUTER MEMBRANE EFFLUX PROTEIN"/>
    <property type="match status" value="1"/>
</dbReference>
<keyword evidence="4" id="KW-1134">Transmembrane beta strand</keyword>
<dbReference type="InterPro" id="IPR010130">
    <property type="entry name" value="T1SS_OMP_TolC"/>
</dbReference>
<dbReference type="GO" id="GO:0009279">
    <property type="term" value="C:cell outer membrane"/>
    <property type="evidence" value="ECO:0007669"/>
    <property type="project" value="UniProtKB-SubCell"/>
</dbReference>
<keyword evidence="3" id="KW-0813">Transport</keyword>
<keyword evidence="11" id="KW-1185">Reference proteome</keyword>
<proteinExistence type="inferred from homology"/>
<dbReference type="STRING" id="356660.SAMN05444336_1011081"/>
<evidence type="ECO:0000313" key="10">
    <source>
        <dbReference type="EMBL" id="SDW46241.1"/>
    </source>
</evidence>
<comment type="subcellular location">
    <subcellularLocation>
        <location evidence="1">Cell outer membrane</location>
    </subcellularLocation>
</comment>
<comment type="similarity">
    <text evidence="2">Belongs to the outer membrane factor (OMF) (TC 1.B.17) family.</text>
</comment>
<evidence type="ECO:0000256" key="9">
    <source>
        <dbReference type="SAM" id="SignalP"/>
    </source>
</evidence>
<dbReference type="GO" id="GO:0015288">
    <property type="term" value="F:porin activity"/>
    <property type="evidence" value="ECO:0007669"/>
    <property type="project" value="TreeGrafter"/>
</dbReference>
<keyword evidence="6" id="KW-0472">Membrane</keyword>
<protein>
    <submittedName>
        <fullName evidence="10">Outer membrane protein</fullName>
    </submittedName>
</protein>
<evidence type="ECO:0000256" key="4">
    <source>
        <dbReference type="ARBA" id="ARBA00022452"/>
    </source>
</evidence>
<dbReference type="InterPro" id="IPR003423">
    <property type="entry name" value="OMP_efflux"/>
</dbReference>
<keyword evidence="5" id="KW-0812">Transmembrane</keyword>
<dbReference type="GO" id="GO:1990281">
    <property type="term" value="C:efflux pump complex"/>
    <property type="evidence" value="ECO:0007669"/>
    <property type="project" value="TreeGrafter"/>
</dbReference>
<name>A0A1H2TQU4_9RHOB</name>
<sequence length="465" mass="49307">MTLKTFGLAFGALVAGLAPAGAETLADAMAKAYANNPTLAAERAGLRALNEDEVQERAAGLGAANASASYGYSTSESGASALPRSRDEADPFSLGVSGSLNLYDGGRTYNGTRSAQAAVSSGESNLTSTEQDVLLAAVTAYEDVRRDIALVGVSRSNVRVISEQLRAAQDRFEVGEVTRTDVSQAEARLAAARSTLAAATGSLARSRQAYLVAIGELPEDLTQPPPLPDLPATEGEAIALAEAAHPLLVAARYDVQQAEYEVKRALGGMLPTVDLEGDLSYTDGGLLIENSVTDGNSASVGVRASVPLWSGGRNPSLVREAQARLAQRQALIHAIGRQVRQQVSNAWSGLEVSRISITAARQQIRAAQIAFDGVKEEATLGARTTLDVLDADQELQLARAELYRSLRDEYVAGYTLLSAVGSLTVSHLGLDVARYDPEAYPTDVERVPNGWYQDESVKWSNRYRP</sequence>
<dbReference type="Gene3D" id="1.20.1600.10">
    <property type="entry name" value="Outer membrane efflux proteins (OEP)"/>
    <property type="match status" value="1"/>
</dbReference>
<dbReference type="InterPro" id="IPR051906">
    <property type="entry name" value="TolC-like"/>
</dbReference>
<dbReference type="AlphaFoldDB" id="A0A1H2TQU4"/>
<evidence type="ECO:0000256" key="7">
    <source>
        <dbReference type="ARBA" id="ARBA00023237"/>
    </source>
</evidence>
<feature type="signal peptide" evidence="9">
    <location>
        <begin position="1"/>
        <end position="20"/>
    </location>
</feature>
<evidence type="ECO:0000256" key="3">
    <source>
        <dbReference type="ARBA" id="ARBA00022448"/>
    </source>
</evidence>
<dbReference type="EMBL" id="FNMZ01000001">
    <property type="protein sequence ID" value="SDW46241.1"/>
    <property type="molecule type" value="Genomic_DNA"/>
</dbReference>
<dbReference type="RefSeq" id="WP_176954627.1">
    <property type="nucleotide sequence ID" value="NZ_FNMZ01000001.1"/>
</dbReference>
<accession>A0A1H2TQU4</accession>
<feature type="region of interest" description="Disordered" evidence="8">
    <location>
        <begin position="68"/>
        <end position="88"/>
    </location>
</feature>
<keyword evidence="9" id="KW-0732">Signal</keyword>
<dbReference type="Proteomes" id="UP000199118">
    <property type="component" value="Unassembled WGS sequence"/>
</dbReference>
<reference evidence="10 11" key="1">
    <citation type="submission" date="2016-10" db="EMBL/GenBank/DDBJ databases">
        <authorList>
            <person name="de Groot N.N."/>
        </authorList>
    </citation>
    <scope>NUCLEOTIDE SEQUENCE [LARGE SCALE GENOMIC DNA]</scope>
    <source>
        <strain evidence="10 11">DSM 17890</strain>
    </source>
</reference>
<dbReference type="GO" id="GO:0015562">
    <property type="term" value="F:efflux transmembrane transporter activity"/>
    <property type="evidence" value="ECO:0007669"/>
    <property type="project" value="InterPro"/>
</dbReference>
<organism evidence="10 11">
    <name type="scientific">Albimonas donghaensis</name>
    <dbReference type="NCBI Taxonomy" id="356660"/>
    <lineage>
        <taxon>Bacteria</taxon>
        <taxon>Pseudomonadati</taxon>
        <taxon>Pseudomonadota</taxon>
        <taxon>Alphaproteobacteria</taxon>
        <taxon>Rhodobacterales</taxon>
        <taxon>Paracoccaceae</taxon>
        <taxon>Albimonas</taxon>
    </lineage>
</organism>
<dbReference type="Pfam" id="PF02321">
    <property type="entry name" value="OEP"/>
    <property type="match status" value="2"/>
</dbReference>
<evidence type="ECO:0000256" key="5">
    <source>
        <dbReference type="ARBA" id="ARBA00022692"/>
    </source>
</evidence>
<evidence type="ECO:0000256" key="6">
    <source>
        <dbReference type="ARBA" id="ARBA00023136"/>
    </source>
</evidence>
<dbReference type="PANTHER" id="PTHR30026">
    <property type="entry name" value="OUTER MEMBRANE PROTEIN TOLC"/>
    <property type="match status" value="1"/>
</dbReference>
<gene>
    <name evidence="10" type="ORF">SAMN05444336_1011081</name>
</gene>
<feature type="chain" id="PRO_5011610004" evidence="9">
    <location>
        <begin position="21"/>
        <end position="465"/>
    </location>
</feature>
<keyword evidence="7" id="KW-0998">Cell outer membrane</keyword>